<sequence length="238" mass="25942">MSIERNRSSESTDAARIREQADRLPGEQRLPPKPETVDQFRAAMEQAREGDPRQKGLDTYAQAQAQARAGDAQKQERYAGDTAARAKVMSDNVEDKARRRGDDMGTSASSLQSADSSAMFQAQMAMREGAQQPTAAQAPPPAANPQALAELIERHVRQLAVGEAAGRDSDGQVFLRMADATLPGTDLLLSRTADGWTLRADVRSRSSFDAIREAAPELTKRFAERNLGILSIDPHFHA</sequence>
<evidence type="ECO:0000256" key="1">
    <source>
        <dbReference type="SAM" id="MobiDB-lite"/>
    </source>
</evidence>
<reference evidence="2 3" key="1">
    <citation type="submission" date="2022-05" db="EMBL/GenBank/DDBJ databases">
        <title>Luteimonas sp. SX5, whole genome shotgun sequencing project.</title>
        <authorList>
            <person name="Zhao G."/>
            <person name="Shen L."/>
        </authorList>
    </citation>
    <scope>NUCLEOTIDE SEQUENCE [LARGE SCALE GENOMIC DNA]</scope>
    <source>
        <strain evidence="2 3">SX5</strain>
    </source>
</reference>
<protein>
    <recommendedName>
        <fullName evidence="4">Flagellar hook-length control protein FliK</fullName>
    </recommendedName>
</protein>
<keyword evidence="3" id="KW-1185">Reference proteome</keyword>
<dbReference type="Proteomes" id="UP001431217">
    <property type="component" value="Unassembled WGS sequence"/>
</dbReference>
<feature type="compositionally biased region" description="Basic and acidic residues" evidence="1">
    <location>
        <begin position="46"/>
        <end position="56"/>
    </location>
</feature>
<evidence type="ECO:0000313" key="2">
    <source>
        <dbReference type="EMBL" id="MCL1636172.1"/>
    </source>
</evidence>
<feature type="compositionally biased region" description="Basic and acidic residues" evidence="1">
    <location>
        <begin position="1"/>
        <end position="38"/>
    </location>
</feature>
<feature type="compositionally biased region" description="Basic and acidic residues" evidence="1">
    <location>
        <begin position="93"/>
        <end position="103"/>
    </location>
</feature>
<accession>A0ABT0MMT6</accession>
<feature type="compositionally biased region" description="Low complexity" evidence="1">
    <location>
        <begin position="107"/>
        <end position="118"/>
    </location>
</feature>
<name>A0ABT0MMT6_9GAMM</name>
<evidence type="ECO:0008006" key="4">
    <source>
        <dbReference type="Google" id="ProtNLM"/>
    </source>
</evidence>
<comment type="caution">
    <text evidence="2">The sequence shown here is derived from an EMBL/GenBank/DDBJ whole genome shotgun (WGS) entry which is preliminary data.</text>
</comment>
<dbReference type="RefSeq" id="WP_249476216.1">
    <property type="nucleotide sequence ID" value="NZ_JAMBEP010000006.1"/>
</dbReference>
<dbReference type="EMBL" id="JAMBEP010000006">
    <property type="protein sequence ID" value="MCL1636172.1"/>
    <property type="molecule type" value="Genomic_DNA"/>
</dbReference>
<gene>
    <name evidence="2" type="ORF">M2650_16245</name>
</gene>
<organism evidence="2 3">
    <name type="scientific">Luteimonas galliterrae</name>
    <dbReference type="NCBI Taxonomy" id="2940486"/>
    <lineage>
        <taxon>Bacteria</taxon>
        <taxon>Pseudomonadati</taxon>
        <taxon>Pseudomonadota</taxon>
        <taxon>Gammaproteobacteria</taxon>
        <taxon>Lysobacterales</taxon>
        <taxon>Lysobacteraceae</taxon>
        <taxon>Luteimonas</taxon>
    </lineage>
</organism>
<feature type="region of interest" description="Disordered" evidence="1">
    <location>
        <begin position="1"/>
        <end position="120"/>
    </location>
</feature>
<evidence type="ECO:0000313" key="3">
    <source>
        <dbReference type="Proteomes" id="UP001431217"/>
    </source>
</evidence>
<feature type="compositionally biased region" description="Low complexity" evidence="1">
    <location>
        <begin position="61"/>
        <end position="70"/>
    </location>
</feature>
<proteinExistence type="predicted"/>